<accession>A0A9P4UN44</accession>
<evidence type="ECO:0000313" key="8">
    <source>
        <dbReference type="Proteomes" id="UP000799441"/>
    </source>
</evidence>
<dbReference type="GO" id="GO:0005795">
    <property type="term" value="C:Golgi stack"/>
    <property type="evidence" value="ECO:0007669"/>
    <property type="project" value="TreeGrafter"/>
</dbReference>
<dbReference type="EMBL" id="MU003786">
    <property type="protein sequence ID" value="KAF2721962.1"/>
    <property type="molecule type" value="Genomic_DNA"/>
</dbReference>
<dbReference type="InterPro" id="IPR006953">
    <property type="entry name" value="Vesicle_Uso1_P115_head"/>
</dbReference>
<dbReference type="AlphaFoldDB" id="A0A9P4UN44"/>
<dbReference type="InterPro" id="IPR024095">
    <property type="entry name" value="Vesicle_P115"/>
</dbReference>
<keyword evidence="2" id="KW-0333">Golgi apparatus</keyword>
<dbReference type="GO" id="GO:0048280">
    <property type="term" value="P:vesicle fusion with Golgi apparatus"/>
    <property type="evidence" value="ECO:0007669"/>
    <property type="project" value="InterPro"/>
</dbReference>
<gene>
    <name evidence="7" type="ORF">K431DRAFT_62664</name>
</gene>
<sequence>MLKTPPLQTATATIETLCSRLQSATLLEDRRSSILGLRSFAKQYPASVASGSLRELIATLKKDGLGQNSDGQRGEEGSGDVDTIRLILETLLMLFKPDENSLEADDEIAFFLADEFSMRQDNVSMLLNLLDPTSPYADYYSRLYSIQILSAICASRPARLQECILSAPLGVSRLVGILDDARDAIRNAGLLLLVDLTGGANEDLRKIVAFEDVFAKVFALIQLEGGLAEAGITAQDCLSLLANLIGGSASNQTMFRESGCVGQLCRLLTELFPPQDAAEEASFLAQNREKAGWGLLQLLRLFLTPGEPSTPQNQQAFFRTGAAQILIDLAFVNALPSPMRLAALRCAADLVQNNHPLQEQFAALTVVTSVDAPPAPPSIPSRSQTPAQANGVHSAKGSARPSADQPRVYIIEGLLDMALSTKLTFEVSLRASACALIQAYLTGHDRIKAHFLQRAIAGHIEQEDAANVLTSLLHSVADPTSIVFSSWIVQDIVADSVEAKAAFASVKEGNEDEGEDVISAIQAIGSQLHASLQLGPVNERVAVSLASMLITLLWDFVEGIDDLLAEGSGLVQSLMLTARSAPSPPVAGFAAALLGVIYEFSTKDSPISRRTIAPLLTQKLGRNKYLDALLSLRRDPSLRDFGLDEVDDAEGVLCATSVDLFLNEYSRLKKAIDKDPGIEVLPTSAAEAGVDRDILDSLRQEAQASKDALAQATDERQAAIQAAEQEKLGREKELQTLATQVETLRKSKAKQR</sequence>
<dbReference type="Gene3D" id="1.25.10.10">
    <property type="entry name" value="Leucine-rich Repeat Variant"/>
    <property type="match status" value="1"/>
</dbReference>
<evidence type="ECO:0000256" key="2">
    <source>
        <dbReference type="ARBA" id="ARBA00023034"/>
    </source>
</evidence>
<dbReference type="PANTHER" id="PTHR10013:SF0">
    <property type="entry name" value="GENERAL VESICULAR TRANSPORT FACTOR P115"/>
    <property type="match status" value="1"/>
</dbReference>
<reference evidence="7" key="1">
    <citation type="journal article" date="2020" name="Stud. Mycol.">
        <title>101 Dothideomycetes genomes: a test case for predicting lifestyles and emergence of pathogens.</title>
        <authorList>
            <person name="Haridas S."/>
            <person name="Albert R."/>
            <person name="Binder M."/>
            <person name="Bloem J."/>
            <person name="Labutti K."/>
            <person name="Salamov A."/>
            <person name="Andreopoulos B."/>
            <person name="Baker S."/>
            <person name="Barry K."/>
            <person name="Bills G."/>
            <person name="Bluhm B."/>
            <person name="Cannon C."/>
            <person name="Castanera R."/>
            <person name="Culley D."/>
            <person name="Daum C."/>
            <person name="Ezra D."/>
            <person name="Gonzalez J."/>
            <person name="Henrissat B."/>
            <person name="Kuo A."/>
            <person name="Liang C."/>
            <person name="Lipzen A."/>
            <person name="Lutzoni F."/>
            <person name="Magnuson J."/>
            <person name="Mondo S."/>
            <person name="Nolan M."/>
            <person name="Ohm R."/>
            <person name="Pangilinan J."/>
            <person name="Park H.-J."/>
            <person name="Ramirez L."/>
            <person name="Alfaro M."/>
            <person name="Sun H."/>
            <person name="Tritt A."/>
            <person name="Yoshinaga Y."/>
            <person name="Zwiers L.-H."/>
            <person name="Turgeon B."/>
            <person name="Goodwin S."/>
            <person name="Spatafora J."/>
            <person name="Crous P."/>
            <person name="Grigoriev I."/>
        </authorList>
    </citation>
    <scope>NUCLEOTIDE SEQUENCE</scope>
    <source>
        <strain evidence="7">CBS 116435</strain>
    </source>
</reference>
<feature type="coiled-coil region" evidence="4">
    <location>
        <begin position="695"/>
        <end position="740"/>
    </location>
</feature>
<evidence type="ECO:0000256" key="5">
    <source>
        <dbReference type="SAM" id="MobiDB-lite"/>
    </source>
</evidence>
<name>A0A9P4UN44_9PEZI</name>
<organism evidence="7 8">
    <name type="scientific">Polychaeton citri CBS 116435</name>
    <dbReference type="NCBI Taxonomy" id="1314669"/>
    <lineage>
        <taxon>Eukaryota</taxon>
        <taxon>Fungi</taxon>
        <taxon>Dikarya</taxon>
        <taxon>Ascomycota</taxon>
        <taxon>Pezizomycotina</taxon>
        <taxon>Dothideomycetes</taxon>
        <taxon>Dothideomycetidae</taxon>
        <taxon>Capnodiales</taxon>
        <taxon>Capnodiaceae</taxon>
        <taxon>Polychaeton</taxon>
    </lineage>
</organism>
<dbReference type="InterPro" id="IPR011989">
    <property type="entry name" value="ARM-like"/>
</dbReference>
<dbReference type="Pfam" id="PF04869">
    <property type="entry name" value="Uso1_p115_head"/>
    <property type="match status" value="1"/>
</dbReference>
<dbReference type="GO" id="GO:0005783">
    <property type="term" value="C:endoplasmic reticulum"/>
    <property type="evidence" value="ECO:0007669"/>
    <property type="project" value="TreeGrafter"/>
</dbReference>
<dbReference type="GO" id="GO:0012507">
    <property type="term" value="C:ER to Golgi transport vesicle membrane"/>
    <property type="evidence" value="ECO:0007669"/>
    <property type="project" value="TreeGrafter"/>
</dbReference>
<keyword evidence="3 4" id="KW-0175">Coiled coil</keyword>
<dbReference type="SUPFAM" id="SSF48371">
    <property type="entry name" value="ARM repeat"/>
    <property type="match status" value="1"/>
</dbReference>
<feature type="region of interest" description="Disordered" evidence="5">
    <location>
        <begin position="373"/>
        <end position="401"/>
    </location>
</feature>
<dbReference type="GO" id="GO:0006886">
    <property type="term" value="P:intracellular protein transport"/>
    <property type="evidence" value="ECO:0007669"/>
    <property type="project" value="InterPro"/>
</dbReference>
<evidence type="ECO:0000313" key="7">
    <source>
        <dbReference type="EMBL" id="KAF2721962.1"/>
    </source>
</evidence>
<dbReference type="PANTHER" id="PTHR10013">
    <property type="entry name" value="GENERAL VESICULAR TRANSPORT FACTOR P115"/>
    <property type="match status" value="1"/>
</dbReference>
<dbReference type="InterPro" id="IPR016024">
    <property type="entry name" value="ARM-type_fold"/>
</dbReference>
<keyword evidence="8" id="KW-1185">Reference proteome</keyword>
<feature type="domain" description="Vesicle tethering protein Uso1/P115-like head" evidence="6">
    <location>
        <begin position="354"/>
        <end position="672"/>
    </location>
</feature>
<evidence type="ECO:0000256" key="1">
    <source>
        <dbReference type="ARBA" id="ARBA00004555"/>
    </source>
</evidence>
<dbReference type="Proteomes" id="UP000799441">
    <property type="component" value="Unassembled WGS sequence"/>
</dbReference>
<proteinExistence type="predicted"/>
<dbReference type="GO" id="GO:0000139">
    <property type="term" value="C:Golgi membrane"/>
    <property type="evidence" value="ECO:0007669"/>
    <property type="project" value="InterPro"/>
</dbReference>
<dbReference type="OrthoDB" id="198977at2759"/>
<comment type="subcellular location">
    <subcellularLocation>
        <location evidence="1">Golgi apparatus</location>
    </subcellularLocation>
</comment>
<evidence type="ECO:0000256" key="3">
    <source>
        <dbReference type="ARBA" id="ARBA00023054"/>
    </source>
</evidence>
<dbReference type="GO" id="GO:0006888">
    <property type="term" value="P:endoplasmic reticulum to Golgi vesicle-mediated transport"/>
    <property type="evidence" value="ECO:0007669"/>
    <property type="project" value="TreeGrafter"/>
</dbReference>
<evidence type="ECO:0000256" key="4">
    <source>
        <dbReference type="SAM" id="Coils"/>
    </source>
</evidence>
<dbReference type="GO" id="GO:0048211">
    <property type="term" value="P:Golgi vesicle docking"/>
    <property type="evidence" value="ECO:0007669"/>
    <property type="project" value="TreeGrafter"/>
</dbReference>
<evidence type="ECO:0000259" key="6">
    <source>
        <dbReference type="Pfam" id="PF04869"/>
    </source>
</evidence>
<comment type="caution">
    <text evidence="7">The sequence shown here is derived from an EMBL/GenBank/DDBJ whole genome shotgun (WGS) entry which is preliminary data.</text>
</comment>
<protein>
    <recommendedName>
        <fullName evidence="6">Vesicle tethering protein Uso1/P115-like head domain-containing protein</fullName>
    </recommendedName>
</protein>